<dbReference type="PANTHER" id="PTHR40112:SF1">
    <property type="entry name" value="H2HPP ISOMERASE"/>
    <property type="match status" value="1"/>
</dbReference>
<gene>
    <name evidence="2" type="ORF">LQ50_15285</name>
</gene>
<dbReference type="RefSeq" id="WP_034630546.1">
    <property type="nucleotide sequence ID" value="NZ_JRJU01000019.1"/>
</dbReference>
<dbReference type="InterPro" id="IPR025499">
    <property type="entry name" value="KdgF"/>
</dbReference>
<organism evidence="2 3">
    <name type="scientific">Halalkalibacter okhensis</name>
    <dbReference type="NCBI Taxonomy" id="333138"/>
    <lineage>
        <taxon>Bacteria</taxon>
        <taxon>Bacillati</taxon>
        <taxon>Bacillota</taxon>
        <taxon>Bacilli</taxon>
        <taxon>Bacillales</taxon>
        <taxon>Bacillaceae</taxon>
        <taxon>Halalkalibacter</taxon>
    </lineage>
</organism>
<dbReference type="STRING" id="333138.LQ50_15285"/>
<dbReference type="InterPro" id="IPR011051">
    <property type="entry name" value="RmlC_Cupin_sf"/>
</dbReference>
<evidence type="ECO:0000313" key="3">
    <source>
        <dbReference type="Proteomes" id="UP000030832"/>
    </source>
</evidence>
<keyword evidence="3" id="KW-1185">Reference proteome</keyword>
<dbReference type="PANTHER" id="PTHR40112">
    <property type="entry name" value="H2HPP ISOMERASE"/>
    <property type="match status" value="1"/>
</dbReference>
<dbReference type="InterPro" id="IPR052535">
    <property type="entry name" value="Bacilysin_H2HPP_isomerase"/>
</dbReference>
<dbReference type="PIRSF" id="PIRSF029883">
    <property type="entry name" value="KdgF"/>
    <property type="match status" value="1"/>
</dbReference>
<dbReference type="Pfam" id="PF07883">
    <property type="entry name" value="Cupin_2"/>
    <property type="match status" value="1"/>
</dbReference>
<dbReference type="InterPro" id="IPR013096">
    <property type="entry name" value="Cupin_2"/>
</dbReference>
<evidence type="ECO:0000259" key="1">
    <source>
        <dbReference type="Pfam" id="PF07883"/>
    </source>
</evidence>
<dbReference type="EMBL" id="JRJU01000019">
    <property type="protein sequence ID" value="KHF39421.1"/>
    <property type="molecule type" value="Genomic_DNA"/>
</dbReference>
<sequence length="92" mass="10406">MVEREVLTHEGSLMFVKVALKKGFHGDVDQHIHEQVSYINKGSVEFEVGGVTSVLKEGDVQYIPSNVEHRVKVLEDCIILDVFTPIREDLVE</sequence>
<dbReference type="SUPFAM" id="SSF51182">
    <property type="entry name" value="RmlC-like cupins"/>
    <property type="match status" value="1"/>
</dbReference>
<dbReference type="Proteomes" id="UP000030832">
    <property type="component" value="Unassembled WGS sequence"/>
</dbReference>
<dbReference type="AlphaFoldDB" id="A0A0B0IIE6"/>
<feature type="domain" description="Cupin type-2" evidence="1">
    <location>
        <begin position="19"/>
        <end position="83"/>
    </location>
</feature>
<dbReference type="CDD" id="cd02238">
    <property type="entry name" value="cupin_KdgF"/>
    <property type="match status" value="1"/>
</dbReference>
<protein>
    <submittedName>
        <fullName evidence="2">Cupin</fullName>
    </submittedName>
</protein>
<dbReference type="InterPro" id="IPR014710">
    <property type="entry name" value="RmlC-like_jellyroll"/>
</dbReference>
<comment type="caution">
    <text evidence="2">The sequence shown here is derived from an EMBL/GenBank/DDBJ whole genome shotgun (WGS) entry which is preliminary data.</text>
</comment>
<dbReference type="OrthoDB" id="9811153at2"/>
<dbReference type="eggNOG" id="COG1917">
    <property type="taxonomic scope" value="Bacteria"/>
</dbReference>
<dbReference type="Gene3D" id="2.60.120.10">
    <property type="entry name" value="Jelly Rolls"/>
    <property type="match status" value="1"/>
</dbReference>
<name>A0A0B0IIE6_9BACI</name>
<reference evidence="2 3" key="1">
    <citation type="submission" date="2014-09" db="EMBL/GenBank/DDBJ databases">
        <title>Genome sequencing and annotation of Bacillus Okhensis strain Kh10-101T.</title>
        <authorList>
            <person name="Prakash J.S."/>
        </authorList>
    </citation>
    <scope>NUCLEOTIDE SEQUENCE [LARGE SCALE GENOMIC DNA]</scope>
    <source>
        <strain evidence="3">Kh10-101T</strain>
    </source>
</reference>
<evidence type="ECO:0000313" key="2">
    <source>
        <dbReference type="EMBL" id="KHF39421.1"/>
    </source>
</evidence>
<accession>A0A0B0IIE6</accession>
<proteinExistence type="predicted"/>